<evidence type="ECO:0000313" key="1">
    <source>
        <dbReference type="EMBL" id="KAJ6717987.1"/>
    </source>
</evidence>
<reference evidence="1" key="1">
    <citation type="submission" date="2022-11" db="EMBL/GenBank/DDBJ databases">
        <authorList>
            <person name="Hyden B.L."/>
            <person name="Feng K."/>
            <person name="Yates T."/>
            <person name="Jawdy S."/>
            <person name="Smart L.B."/>
            <person name="Muchero W."/>
        </authorList>
    </citation>
    <scope>NUCLEOTIDE SEQUENCE</scope>
    <source>
        <tissue evidence="1">Shoot tip</tissue>
    </source>
</reference>
<accession>A0A9Q0Z1K3</accession>
<keyword evidence="2" id="KW-1185">Reference proteome</keyword>
<sequence>MFLLQLEEASKGIALIPSVRTWPEFWIMLSFWIRPSVASITLMGFSGDAPPYPSRTSSAPATSTWLEKESSILSTDQVSRIYMRVCV</sequence>
<evidence type="ECO:0000313" key="2">
    <source>
        <dbReference type="Proteomes" id="UP001151532"/>
    </source>
</evidence>
<gene>
    <name evidence="1" type="ORF">OIU79_006010</name>
</gene>
<protein>
    <submittedName>
        <fullName evidence="1">Uncharacterized protein</fullName>
    </submittedName>
</protein>
<reference evidence="1" key="2">
    <citation type="journal article" date="2023" name="Int. J. Mol. Sci.">
        <title>De Novo Assembly and Annotation of 11 Diverse Shrub Willow (Salix) Genomes Reveals Novel Gene Organization in Sex-Linked Regions.</title>
        <authorList>
            <person name="Hyden B."/>
            <person name="Feng K."/>
            <person name="Yates T.B."/>
            <person name="Jawdy S."/>
            <person name="Cereghino C."/>
            <person name="Smart L.B."/>
            <person name="Muchero W."/>
        </authorList>
    </citation>
    <scope>NUCLEOTIDE SEQUENCE</scope>
    <source>
        <tissue evidence="1">Shoot tip</tissue>
    </source>
</reference>
<organism evidence="1 2">
    <name type="scientific">Salix purpurea</name>
    <name type="common">Purple osier willow</name>
    <dbReference type="NCBI Taxonomy" id="77065"/>
    <lineage>
        <taxon>Eukaryota</taxon>
        <taxon>Viridiplantae</taxon>
        <taxon>Streptophyta</taxon>
        <taxon>Embryophyta</taxon>
        <taxon>Tracheophyta</taxon>
        <taxon>Spermatophyta</taxon>
        <taxon>Magnoliopsida</taxon>
        <taxon>eudicotyledons</taxon>
        <taxon>Gunneridae</taxon>
        <taxon>Pentapetalae</taxon>
        <taxon>rosids</taxon>
        <taxon>fabids</taxon>
        <taxon>Malpighiales</taxon>
        <taxon>Salicaceae</taxon>
        <taxon>Saliceae</taxon>
        <taxon>Salix</taxon>
    </lineage>
</organism>
<proteinExistence type="predicted"/>
<comment type="caution">
    <text evidence="1">The sequence shown here is derived from an EMBL/GenBank/DDBJ whole genome shotgun (WGS) entry which is preliminary data.</text>
</comment>
<dbReference type="EMBL" id="JAPFFK010000014">
    <property type="protein sequence ID" value="KAJ6717987.1"/>
    <property type="molecule type" value="Genomic_DNA"/>
</dbReference>
<dbReference type="Proteomes" id="UP001151532">
    <property type="component" value="Chromosome 10"/>
</dbReference>
<name>A0A9Q0Z1K3_SALPP</name>
<dbReference type="OrthoDB" id="10579433at2759"/>
<dbReference type="AlphaFoldDB" id="A0A9Q0Z1K3"/>